<evidence type="ECO:0000256" key="1">
    <source>
        <dbReference type="SAM" id="SignalP"/>
    </source>
</evidence>
<dbReference type="InterPro" id="IPR003609">
    <property type="entry name" value="Pan_app"/>
</dbReference>
<accession>A0A653BEP5</accession>
<keyword evidence="4" id="KW-1185">Reference proteome</keyword>
<name>A0A653BEP5_CALMS</name>
<dbReference type="Pfam" id="PF00024">
    <property type="entry name" value="PAN_1"/>
    <property type="match status" value="2"/>
</dbReference>
<proteinExistence type="predicted"/>
<dbReference type="SUPFAM" id="SSF57414">
    <property type="entry name" value="Hairpin loop containing domain-like"/>
    <property type="match status" value="2"/>
</dbReference>
<reference evidence="3 4" key="1">
    <citation type="submission" date="2019-01" db="EMBL/GenBank/DDBJ databases">
        <authorList>
            <person name="Sayadi A."/>
        </authorList>
    </citation>
    <scope>NUCLEOTIDE SEQUENCE [LARGE SCALE GENOMIC DNA]</scope>
</reference>
<dbReference type="AlphaFoldDB" id="A0A653BEP5"/>
<protein>
    <recommendedName>
        <fullName evidence="2">Apple domain-containing protein</fullName>
    </recommendedName>
</protein>
<feature type="domain" description="Apple" evidence="2">
    <location>
        <begin position="118"/>
        <end position="203"/>
    </location>
</feature>
<dbReference type="OrthoDB" id="6430118at2759"/>
<feature type="domain" description="Apple" evidence="2">
    <location>
        <begin position="24"/>
        <end position="111"/>
    </location>
</feature>
<sequence>MVFSVLWCVLFMFRISSGDNALNCSADSQNFEKILGIRPIANNSTLLYKSNSSDSPATAECISRCGNDDGCLSFVLDYKKAQCQYFKYQVKENDTSQLLLDEDVAWFVKRCYGDGENCKKLWALERISGAILVDNDNKMLPGNLTRFECQTSCLQEKHCRSANFRVTDETLKGTCALSRNDRHLLPSSYRVSGYDEEYFENQCGNDNINSK</sequence>
<dbReference type="InterPro" id="IPR052774">
    <property type="entry name" value="Celegans_DevNeuronal_Protein"/>
</dbReference>
<keyword evidence="1" id="KW-0732">Signal</keyword>
<feature type="chain" id="PRO_5024936586" description="Apple domain-containing protein" evidence="1">
    <location>
        <begin position="19"/>
        <end position="211"/>
    </location>
</feature>
<dbReference type="GO" id="GO:0009653">
    <property type="term" value="P:anatomical structure morphogenesis"/>
    <property type="evidence" value="ECO:0007669"/>
    <property type="project" value="TreeGrafter"/>
</dbReference>
<dbReference type="Gene3D" id="3.50.4.10">
    <property type="entry name" value="Hepatocyte Growth Factor"/>
    <property type="match status" value="1"/>
</dbReference>
<organism evidence="3 4">
    <name type="scientific">Callosobruchus maculatus</name>
    <name type="common">Southern cowpea weevil</name>
    <name type="synonym">Pulse bruchid</name>
    <dbReference type="NCBI Taxonomy" id="64391"/>
    <lineage>
        <taxon>Eukaryota</taxon>
        <taxon>Metazoa</taxon>
        <taxon>Ecdysozoa</taxon>
        <taxon>Arthropoda</taxon>
        <taxon>Hexapoda</taxon>
        <taxon>Insecta</taxon>
        <taxon>Pterygota</taxon>
        <taxon>Neoptera</taxon>
        <taxon>Endopterygota</taxon>
        <taxon>Coleoptera</taxon>
        <taxon>Polyphaga</taxon>
        <taxon>Cucujiformia</taxon>
        <taxon>Chrysomeloidea</taxon>
        <taxon>Chrysomelidae</taxon>
        <taxon>Bruchinae</taxon>
        <taxon>Bruchini</taxon>
        <taxon>Callosobruchus</taxon>
    </lineage>
</organism>
<gene>
    <name evidence="3" type="ORF">CALMAC_LOCUS382</name>
</gene>
<dbReference type="PANTHER" id="PTHR47327">
    <property type="entry name" value="FI18240P1-RELATED"/>
    <property type="match status" value="1"/>
</dbReference>
<dbReference type="Proteomes" id="UP000410492">
    <property type="component" value="Unassembled WGS sequence"/>
</dbReference>
<dbReference type="PANTHER" id="PTHR47327:SF8">
    <property type="entry name" value="FI17836P1"/>
    <property type="match status" value="1"/>
</dbReference>
<evidence type="ECO:0000259" key="2">
    <source>
        <dbReference type="PROSITE" id="PS50948"/>
    </source>
</evidence>
<evidence type="ECO:0000313" key="3">
    <source>
        <dbReference type="EMBL" id="VEN34047.1"/>
    </source>
</evidence>
<dbReference type="EMBL" id="CAACVG010000429">
    <property type="protein sequence ID" value="VEN34047.1"/>
    <property type="molecule type" value="Genomic_DNA"/>
</dbReference>
<dbReference type="PROSITE" id="PS50948">
    <property type="entry name" value="PAN"/>
    <property type="match status" value="2"/>
</dbReference>
<evidence type="ECO:0000313" key="4">
    <source>
        <dbReference type="Proteomes" id="UP000410492"/>
    </source>
</evidence>
<feature type="non-terminal residue" evidence="3">
    <location>
        <position position="211"/>
    </location>
</feature>
<feature type="signal peptide" evidence="1">
    <location>
        <begin position="1"/>
        <end position="18"/>
    </location>
</feature>